<dbReference type="EMBL" id="CM001748">
    <property type="protein sequence ID" value="KJB56509.1"/>
    <property type="molecule type" value="Genomic_DNA"/>
</dbReference>
<dbReference type="AlphaFoldDB" id="A0A0D2TII8"/>
<reference evidence="1 2" key="1">
    <citation type="journal article" date="2012" name="Nature">
        <title>Repeated polyploidization of Gossypium genomes and the evolution of spinnable cotton fibres.</title>
        <authorList>
            <person name="Paterson A.H."/>
            <person name="Wendel J.F."/>
            <person name="Gundlach H."/>
            <person name="Guo H."/>
            <person name="Jenkins J."/>
            <person name="Jin D."/>
            <person name="Llewellyn D."/>
            <person name="Showmaker K.C."/>
            <person name="Shu S."/>
            <person name="Udall J."/>
            <person name="Yoo M.J."/>
            <person name="Byers R."/>
            <person name="Chen W."/>
            <person name="Doron-Faigenboim A."/>
            <person name="Duke M.V."/>
            <person name="Gong L."/>
            <person name="Grimwood J."/>
            <person name="Grover C."/>
            <person name="Grupp K."/>
            <person name="Hu G."/>
            <person name="Lee T.H."/>
            <person name="Li J."/>
            <person name="Lin L."/>
            <person name="Liu T."/>
            <person name="Marler B.S."/>
            <person name="Page J.T."/>
            <person name="Roberts A.W."/>
            <person name="Romanel E."/>
            <person name="Sanders W.S."/>
            <person name="Szadkowski E."/>
            <person name="Tan X."/>
            <person name="Tang H."/>
            <person name="Xu C."/>
            <person name="Wang J."/>
            <person name="Wang Z."/>
            <person name="Zhang D."/>
            <person name="Zhang L."/>
            <person name="Ashrafi H."/>
            <person name="Bedon F."/>
            <person name="Bowers J.E."/>
            <person name="Brubaker C.L."/>
            <person name="Chee P.W."/>
            <person name="Das S."/>
            <person name="Gingle A.R."/>
            <person name="Haigler C.H."/>
            <person name="Harker D."/>
            <person name="Hoffmann L.V."/>
            <person name="Hovav R."/>
            <person name="Jones D.C."/>
            <person name="Lemke C."/>
            <person name="Mansoor S."/>
            <person name="ur Rahman M."/>
            <person name="Rainville L.N."/>
            <person name="Rambani A."/>
            <person name="Reddy U.K."/>
            <person name="Rong J.K."/>
            <person name="Saranga Y."/>
            <person name="Scheffler B.E."/>
            <person name="Scheffler J.A."/>
            <person name="Stelly D.M."/>
            <person name="Triplett B.A."/>
            <person name="Van Deynze A."/>
            <person name="Vaslin M.F."/>
            <person name="Waghmare V.N."/>
            <person name="Walford S.A."/>
            <person name="Wright R.J."/>
            <person name="Zaki E.A."/>
            <person name="Zhang T."/>
            <person name="Dennis E.S."/>
            <person name="Mayer K.F."/>
            <person name="Peterson D.G."/>
            <person name="Rokhsar D.S."/>
            <person name="Wang X."/>
            <person name="Schmutz J."/>
        </authorList>
    </citation>
    <scope>NUCLEOTIDE SEQUENCE [LARGE SCALE GENOMIC DNA]</scope>
</reference>
<dbReference type="STRING" id="29730.A0A0D2TII8"/>
<dbReference type="KEGG" id="gra:105769047"/>
<dbReference type="eggNOG" id="ENOG502S9EH">
    <property type="taxonomic scope" value="Eukaryota"/>
</dbReference>
<organism evidence="1 2">
    <name type="scientific">Gossypium raimondii</name>
    <name type="common">Peruvian cotton</name>
    <name type="synonym">Gossypium klotzschianum subsp. raimondii</name>
    <dbReference type="NCBI Taxonomy" id="29730"/>
    <lineage>
        <taxon>Eukaryota</taxon>
        <taxon>Viridiplantae</taxon>
        <taxon>Streptophyta</taxon>
        <taxon>Embryophyta</taxon>
        <taxon>Tracheophyta</taxon>
        <taxon>Spermatophyta</taxon>
        <taxon>Magnoliopsida</taxon>
        <taxon>eudicotyledons</taxon>
        <taxon>Gunneridae</taxon>
        <taxon>Pentapetalae</taxon>
        <taxon>rosids</taxon>
        <taxon>malvids</taxon>
        <taxon>Malvales</taxon>
        <taxon>Malvaceae</taxon>
        <taxon>Malvoideae</taxon>
        <taxon>Gossypium</taxon>
    </lineage>
</organism>
<sequence>MAATFTRGSPSINSLFFKPIMRKYCTKGTDAVREPMKVEAEEVKKRSSMEGSCCWVPHDRTGIYYPKGQEKVMADVPAPAAKDTAAVHWFSYD</sequence>
<dbReference type="Proteomes" id="UP000032304">
    <property type="component" value="Chromosome 9"/>
</dbReference>
<name>A0A0D2TII8_GOSRA</name>
<dbReference type="Gramene" id="KJB56509">
    <property type="protein sequence ID" value="KJB56509"/>
    <property type="gene ID" value="B456_009G122800"/>
</dbReference>
<proteinExistence type="predicted"/>
<evidence type="ECO:0000313" key="2">
    <source>
        <dbReference type="Proteomes" id="UP000032304"/>
    </source>
</evidence>
<keyword evidence="2" id="KW-1185">Reference proteome</keyword>
<accession>A0A0D2TII8</accession>
<evidence type="ECO:0000313" key="1">
    <source>
        <dbReference type="EMBL" id="KJB56509.1"/>
    </source>
</evidence>
<gene>
    <name evidence="1" type="ORF">B456_009G122800</name>
</gene>
<dbReference type="PANTHER" id="PTHR35109:SF2">
    <property type="entry name" value="LATE EMBRYOGENESIS ABUNDANT PROTEIN"/>
    <property type="match status" value="1"/>
</dbReference>
<dbReference type="OrthoDB" id="1932350at2759"/>
<protein>
    <submittedName>
        <fullName evidence="1">Uncharacterized protein</fullName>
    </submittedName>
</protein>
<dbReference type="PANTHER" id="PTHR35109">
    <property type="entry name" value="GLUTAMATE RACEMASE"/>
    <property type="match status" value="1"/>
</dbReference>
<dbReference type="OMA" id="HEGTGIY"/>